<evidence type="ECO:0000256" key="9">
    <source>
        <dbReference type="ARBA" id="ARBA00022833"/>
    </source>
</evidence>
<dbReference type="PANTHER" id="PTHR43152">
    <property type="entry name" value="UVRABC SYSTEM PROTEIN A"/>
    <property type="match status" value="1"/>
</dbReference>
<dbReference type="Pfam" id="PF00005">
    <property type="entry name" value="ABC_tran"/>
    <property type="match status" value="1"/>
</dbReference>
<keyword evidence="9" id="KW-0862">Zinc</keyword>
<evidence type="ECO:0000256" key="4">
    <source>
        <dbReference type="ARBA" id="ARBA00022737"/>
    </source>
</evidence>
<dbReference type="Gene3D" id="1.10.8.280">
    <property type="entry name" value="ABC transporter ATPase domain-like"/>
    <property type="match status" value="1"/>
</dbReference>
<dbReference type="EMBL" id="AP024488">
    <property type="protein sequence ID" value="BCS98388.1"/>
    <property type="molecule type" value="Genomic_DNA"/>
</dbReference>
<evidence type="ECO:0000256" key="2">
    <source>
        <dbReference type="ARBA" id="ARBA00022490"/>
    </source>
</evidence>
<evidence type="ECO:0000256" key="1">
    <source>
        <dbReference type="ARBA" id="ARBA00004496"/>
    </source>
</evidence>
<evidence type="ECO:0000256" key="5">
    <source>
        <dbReference type="ARBA" id="ARBA00022741"/>
    </source>
</evidence>
<accession>A0ABM7PLI4</accession>
<proteinExistence type="inferred from homology"/>
<organism evidence="18 19">
    <name type="scientific">Desulfoluna limicola</name>
    <dbReference type="NCBI Taxonomy" id="2810562"/>
    <lineage>
        <taxon>Bacteria</taxon>
        <taxon>Pseudomonadati</taxon>
        <taxon>Thermodesulfobacteriota</taxon>
        <taxon>Desulfobacteria</taxon>
        <taxon>Desulfobacterales</taxon>
        <taxon>Desulfolunaceae</taxon>
        <taxon>Desulfoluna</taxon>
    </lineage>
</organism>
<dbReference type="SUPFAM" id="SSF52540">
    <property type="entry name" value="P-loop containing nucleoside triphosphate hydrolases"/>
    <property type="match status" value="2"/>
</dbReference>
<evidence type="ECO:0000256" key="12">
    <source>
        <dbReference type="ARBA" id="ARBA00023125"/>
    </source>
</evidence>
<dbReference type="Proteomes" id="UP001320148">
    <property type="component" value="Chromosome"/>
</dbReference>
<dbReference type="Gene3D" id="1.20.1580.10">
    <property type="entry name" value="ABC transporter ATPase like domain"/>
    <property type="match status" value="3"/>
</dbReference>
<gene>
    <name evidence="18" type="ORF">DSLASN_40200</name>
</gene>
<feature type="domain" description="ABC transporter" evidence="17">
    <location>
        <begin position="623"/>
        <end position="954"/>
    </location>
</feature>
<evidence type="ECO:0000256" key="6">
    <source>
        <dbReference type="ARBA" id="ARBA00022763"/>
    </source>
</evidence>
<dbReference type="Gene3D" id="3.30.190.20">
    <property type="match status" value="1"/>
</dbReference>
<name>A0ABM7PLI4_9BACT</name>
<evidence type="ECO:0000256" key="10">
    <source>
        <dbReference type="ARBA" id="ARBA00022840"/>
    </source>
</evidence>
<keyword evidence="13" id="KW-0234">DNA repair</keyword>
<evidence type="ECO:0000256" key="13">
    <source>
        <dbReference type="ARBA" id="ARBA00023204"/>
    </source>
</evidence>
<dbReference type="NCBIfam" id="TIGR00630">
    <property type="entry name" value="uvra"/>
    <property type="match status" value="1"/>
</dbReference>
<comment type="similarity">
    <text evidence="14">Belongs to the ABC transporter superfamily. UvrA family.</text>
</comment>
<dbReference type="Pfam" id="PF17755">
    <property type="entry name" value="UvrA_DNA-bind"/>
    <property type="match status" value="1"/>
</dbReference>
<dbReference type="InterPro" id="IPR041552">
    <property type="entry name" value="UvrA_DNA-bd"/>
</dbReference>
<evidence type="ECO:0000313" key="18">
    <source>
        <dbReference type="EMBL" id="BCS98388.1"/>
    </source>
</evidence>
<evidence type="ECO:0000256" key="15">
    <source>
        <dbReference type="ARBA" id="ARBA00039316"/>
    </source>
</evidence>
<keyword evidence="5" id="KW-0547">Nucleotide-binding</keyword>
<keyword evidence="8" id="KW-0863">Zinc-finger</keyword>
<dbReference type="PROSITE" id="PS00211">
    <property type="entry name" value="ABC_TRANSPORTER_1"/>
    <property type="match status" value="2"/>
</dbReference>
<protein>
    <recommendedName>
        <fullName evidence="15">UvrABC system protein A</fullName>
    </recommendedName>
    <alternativeName>
        <fullName evidence="16">Excinuclease ABC subunit A</fullName>
    </alternativeName>
</protein>
<keyword evidence="11" id="KW-0267">Excision nuclease</keyword>
<dbReference type="PANTHER" id="PTHR43152:SF3">
    <property type="entry name" value="UVRABC SYSTEM PROTEIN A"/>
    <property type="match status" value="1"/>
</dbReference>
<keyword evidence="12" id="KW-0238">DNA-binding</keyword>
<evidence type="ECO:0000256" key="11">
    <source>
        <dbReference type="ARBA" id="ARBA00022881"/>
    </source>
</evidence>
<dbReference type="InterPro" id="IPR041102">
    <property type="entry name" value="UvrA_inter"/>
</dbReference>
<sequence>MDEMKDTKGVELDAVLVKGAREHNLKNIDIAIPKKKLVVVTGVSGSGKSSLAFDTIYAEGQRRYVESLSAYARQFIGQMEKPKYETIRGLSPTIAIEQKAASKNPRSTVGTITEIYDYLRVLFARVGDQHCIKCGSKVGRGDAESMVHQILALPPTTKILILAPRVENRKGEHKDLFESLRNDGFGRVRIDGVVHELEDVQGLAKNKKHNIEVVVDRLSIKDGEEFRKRLTDSVETALKSGNGEIIIHVVGREDIRMSEARSCCGIAYPEPEPSLFSFNSPLGMCPECNGIGTHLVMDEEKIVPDPSLTIRQGAVVPWKNYFLKEEDLGSGGWGASQLVAMEEQWGIDFDTPWEKMDAWMKEIVLFGSNGRTLVVDWNSKSVKGEVTTSFEGLVHEMMRRYHQSHSERRKKWYASFMSSKQCRSCEGRRLKPEVLHILVDGISIIDVTSMTITQAHDFIRKLDLSGNRKVIAEELIKEIGDRLGFLVNVGLDYLTLDRSGPTLSGGESQRIRLASQVGSELTGVLYILDEPSIGLHQRDNVKLLKTLCHLRDIGNSLIVVEHDQETIECADWVVDMGPGAGHLGGQVVAEGTPASLMTQKNSITGDFLAGRKAIEVPEKRRVVKKKGHPKVVVKGAVENNLKGDDVAIPIGLFVAVTGVSGAGKSTLINQILYPALSRRLNGGTMQVGRHKKIEGLEHLDKVINIDQRPIGRTPRSNPATYTKVFDHIRDLFAMLPESQARGYKKGRYSFNVKGGRCETCSGDGFLKVEMHFLADVYVPCESCRGKRFNEATLEIKYNGHSISDVLDLSVRQARDLFQHHPKITTVLDTLLDVGLSYIKLGQAATTLSGGEAQRIKLARELSKRSTGRTLYILDEPTTGLHFEDVRKLLEVLQRLTEGGNTVVVIEHNLDVIKSADWIVDMGPDGGEGGGSVVVEGSPETVAASGKGHTAPFLAAMLHVDGLKKLAN</sequence>
<dbReference type="InterPro" id="IPR003439">
    <property type="entry name" value="ABC_transporter-like_ATP-bd"/>
</dbReference>
<keyword evidence="2" id="KW-0963">Cytoplasm</keyword>
<keyword evidence="10" id="KW-0067">ATP-binding</keyword>
<dbReference type="Gene3D" id="3.40.50.300">
    <property type="entry name" value="P-loop containing nucleotide triphosphate hydrolases"/>
    <property type="match status" value="3"/>
</dbReference>
<dbReference type="NCBIfam" id="NF001503">
    <property type="entry name" value="PRK00349.1"/>
    <property type="match status" value="1"/>
</dbReference>
<keyword evidence="19" id="KW-1185">Reference proteome</keyword>
<keyword evidence="4" id="KW-0677">Repeat</keyword>
<dbReference type="InterPro" id="IPR004602">
    <property type="entry name" value="UvrA"/>
</dbReference>
<keyword evidence="3" id="KW-0479">Metal-binding</keyword>
<keyword evidence="6" id="KW-0227">DNA damage</keyword>
<dbReference type="InterPro" id="IPR027417">
    <property type="entry name" value="P-loop_NTPase"/>
</dbReference>
<dbReference type="RefSeq" id="WP_236889788.1">
    <property type="nucleotide sequence ID" value="NZ_AP024488.1"/>
</dbReference>
<evidence type="ECO:0000256" key="14">
    <source>
        <dbReference type="ARBA" id="ARBA00038000"/>
    </source>
</evidence>
<reference evidence="18 19" key="1">
    <citation type="submission" date="2021-02" db="EMBL/GenBank/DDBJ databases">
        <title>Complete genome of Desulfoluna sp. strain ASN36.</title>
        <authorList>
            <person name="Takahashi A."/>
            <person name="Kojima H."/>
            <person name="Fukui M."/>
        </authorList>
    </citation>
    <scope>NUCLEOTIDE SEQUENCE [LARGE SCALE GENOMIC DNA]</scope>
    <source>
        <strain evidence="18 19">ASN36</strain>
    </source>
</reference>
<evidence type="ECO:0000313" key="19">
    <source>
        <dbReference type="Proteomes" id="UP001320148"/>
    </source>
</evidence>
<dbReference type="Pfam" id="PF17760">
    <property type="entry name" value="UvrA_inter"/>
    <property type="match status" value="1"/>
</dbReference>
<dbReference type="PROSITE" id="PS50893">
    <property type="entry name" value="ABC_TRANSPORTER_2"/>
    <property type="match status" value="1"/>
</dbReference>
<evidence type="ECO:0000256" key="7">
    <source>
        <dbReference type="ARBA" id="ARBA00022769"/>
    </source>
</evidence>
<dbReference type="CDD" id="cd03271">
    <property type="entry name" value="ABC_UvrA_II"/>
    <property type="match status" value="1"/>
</dbReference>
<dbReference type="InterPro" id="IPR017871">
    <property type="entry name" value="ABC_transporter-like_CS"/>
</dbReference>
<evidence type="ECO:0000256" key="8">
    <source>
        <dbReference type="ARBA" id="ARBA00022771"/>
    </source>
</evidence>
<comment type="subcellular location">
    <subcellularLocation>
        <location evidence="1">Cytoplasm</location>
    </subcellularLocation>
</comment>
<evidence type="ECO:0000256" key="16">
    <source>
        <dbReference type="ARBA" id="ARBA00042156"/>
    </source>
</evidence>
<evidence type="ECO:0000256" key="3">
    <source>
        <dbReference type="ARBA" id="ARBA00022723"/>
    </source>
</evidence>
<evidence type="ECO:0000259" key="17">
    <source>
        <dbReference type="PROSITE" id="PS50893"/>
    </source>
</evidence>
<keyword evidence="7" id="KW-0228">DNA excision</keyword>